<dbReference type="Pfam" id="PF07841">
    <property type="entry name" value="DM4_12"/>
    <property type="match status" value="1"/>
</dbReference>
<dbReference type="PANTHER" id="PTHR21398:SF6">
    <property type="entry name" value="AGAP007094-PA"/>
    <property type="match status" value="1"/>
</dbReference>
<sequence length="204" mass="23381">MSLLFSDRATIQRPSWAIENQVRVPVSSTRTFRFLAVGNFGFIFRMSFLLEHLFTRKNTKQARSFEEDQLAIFKSLELSLTSRGIDGRACLLRSICELQKYPIGHMSLAGEILTILLTPKRGKRDFLHSYLDAQKLGQMENSTLITCEDHYSKCPVSLLNLLKSWSEAKSAIPNKREVREDGEDNPCQRGTEVPIEYSYLMHSD</sequence>
<dbReference type="EMBL" id="JAVRJZ010000015">
    <property type="protein sequence ID" value="KAK2712641.1"/>
    <property type="molecule type" value="Genomic_DNA"/>
</dbReference>
<evidence type="ECO:0000313" key="2">
    <source>
        <dbReference type="Proteomes" id="UP001187531"/>
    </source>
</evidence>
<evidence type="ECO:0000313" key="1">
    <source>
        <dbReference type="EMBL" id="KAK2712641.1"/>
    </source>
</evidence>
<dbReference type="AlphaFoldDB" id="A0AA88HRN8"/>
<dbReference type="PANTHER" id="PTHR21398">
    <property type="entry name" value="AGAP007094-PA"/>
    <property type="match status" value="1"/>
</dbReference>
<dbReference type="InterPro" id="IPR006631">
    <property type="entry name" value="DM4_12"/>
</dbReference>
<dbReference type="SMART" id="SM00718">
    <property type="entry name" value="DM4_12"/>
    <property type="match status" value="1"/>
</dbReference>
<protein>
    <submittedName>
        <fullName evidence="1">Uncharacterized protein</fullName>
    </submittedName>
</protein>
<accession>A0AA88HRN8</accession>
<keyword evidence="2" id="KW-1185">Reference proteome</keyword>
<proteinExistence type="predicted"/>
<name>A0AA88HRN8_ARTSF</name>
<comment type="caution">
    <text evidence="1">The sequence shown here is derived from an EMBL/GenBank/DDBJ whole genome shotgun (WGS) entry which is preliminary data.</text>
</comment>
<reference evidence="1" key="1">
    <citation type="submission" date="2023-07" db="EMBL/GenBank/DDBJ databases">
        <title>Chromosome-level genome assembly of Artemia franciscana.</title>
        <authorList>
            <person name="Jo E."/>
        </authorList>
    </citation>
    <scope>NUCLEOTIDE SEQUENCE</scope>
    <source>
        <tissue evidence="1">Whole body</tissue>
    </source>
</reference>
<gene>
    <name evidence="1" type="ORF">QYM36_011358</name>
</gene>
<organism evidence="1 2">
    <name type="scientific">Artemia franciscana</name>
    <name type="common">Brine shrimp</name>
    <name type="synonym">Artemia sanfranciscana</name>
    <dbReference type="NCBI Taxonomy" id="6661"/>
    <lineage>
        <taxon>Eukaryota</taxon>
        <taxon>Metazoa</taxon>
        <taxon>Ecdysozoa</taxon>
        <taxon>Arthropoda</taxon>
        <taxon>Crustacea</taxon>
        <taxon>Branchiopoda</taxon>
        <taxon>Anostraca</taxon>
        <taxon>Artemiidae</taxon>
        <taxon>Artemia</taxon>
    </lineage>
</organism>
<dbReference type="Proteomes" id="UP001187531">
    <property type="component" value="Unassembled WGS sequence"/>
</dbReference>